<evidence type="ECO:0008006" key="3">
    <source>
        <dbReference type="Google" id="ProtNLM"/>
    </source>
</evidence>
<evidence type="ECO:0000313" key="1">
    <source>
        <dbReference type="EMBL" id="EHG25888.1"/>
    </source>
</evidence>
<gene>
    <name evidence="1" type="ORF">HMPREF9432_00389</name>
</gene>
<name>A0ABN0DSH5_9FIRM</name>
<keyword evidence="2" id="KW-1185">Reference proteome</keyword>
<reference evidence="1 2" key="1">
    <citation type="submission" date="2011-08" db="EMBL/GenBank/DDBJ databases">
        <title>The Genome Sequence of Selenomonas noxia F0398.</title>
        <authorList>
            <consortium name="The Broad Institute Genome Sequencing Platform"/>
            <person name="Earl A."/>
            <person name="Ward D."/>
            <person name="Feldgarden M."/>
            <person name="Gevers D."/>
            <person name="Izard J."/>
            <person name="Ganesan A."/>
            <person name="Blanton J.M."/>
            <person name="Baranova O.V."/>
            <person name="Tanner A.C."/>
            <person name="Dewhirst F.E."/>
            <person name="Young S.K."/>
            <person name="Zeng Q."/>
            <person name="Gargeya S."/>
            <person name="Fitzgerald M."/>
            <person name="Haas B."/>
            <person name="Abouelleil A."/>
            <person name="Alvarado L."/>
            <person name="Arachchi H.M."/>
            <person name="Berlin A."/>
            <person name="Brown A."/>
            <person name="Chapman S.B."/>
            <person name="Chen Z."/>
            <person name="Dunbar C."/>
            <person name="Freedman E."/>
            <person name="Gearin G."/>
            <person name="Gellesch M."/>
            <person name="Goldberg J."/>
            <person name="Griggs A."/>
            <person name="Gujja S."/>
            <person name="Heiman D."/>
            <person name="Howarth C."/>
            <person name="Larson L."/>
            <person name="Lui A."/>
            <person name="MacDonald P.J.P."/>
            <person name="Montmayeur A."/>
            <person name="Murphy C."/>
            <person name="Neiman D."/>
            <person name="Pearson M."/>
            <person name="Priest M."/>
            <person name="Roberts A."/>
            <person name="Saif S."/>
            <person name="Shea T."/>
            <person name="Shenoy N."/>
            <person name="Sisk P."/>
            <person name="Stolte C."/>
            <person name="Sykes S."/>
            <person name="Wortman J."/>
            <person name="Nusbaum C."/>
            <person name="Birren B."/>
        </authorList>
    </citation>
    <scope>NUCLEOTIDE SEQUENCE [LARGE SCALE GENOMIC DNA]</scope>
    <source>
        <strain evidence="1 2">F0398</strain>
    </source>
</reference>
<sequence length="161" mass="18371">MGLFDGFSGSEEGLKNSAFEAIKAELDKQDMKYGEDVTEDGEDHIIRMRQQLDNGSVVSIAIVVTENGDTNDFIKIKYFGLVRLEENSDPKVFHEKLNEWNSQYRYVKFVVDDDRDVVVDIDLPLDLHVGVFQADSFMAMVGVGLQVLEEVYPELMKLRWA</sequence>
<dbReference type="GeneID" id="32475321"/>
<dbReference type="RefSeq" id="WP_006694771.1">
    <property type="nucleotide sequence ID" value="NZ_JH376857.1"/>
</dbReference>
<protein>
    <recommendedName>
        <fullName evidence="3">Bacterial sensory transduction regulator</fullName>
    </recommendedName>
</protein>
<evidence type="ECO:0000313" key="2">
    <source>
        <dbReference type="Proteomes" id="UP000003175"/>
    </source>
</evidence>
<dbReference type="InterPro" id="IPR019660">
    <property type="entry name" value="Put_sensory_transdc_reg_YbjN"/>
</dbReference>
<comment type="caution">
    <text evidence="1">The sequence shown here is derived from an EMBL/GenBank/DDBJ whole genome shotgun (WGS) entry which is preliminary data.</text>
</comment>
<proteinExistence type="predicted"/>
<dbReference type="EMBL" id="ADGH01000003">
    <property type="protein sequence ID" value="EHG25888.1"/>
    <property type="molecule type" value="Genomic_DNA"/>
</dbReference>
<accession>A0ABN0DSH5</accession>
<dbReference type="Pfam" id="PF10722">
    <property type="entry name" value="YbjN"/>
    <property type="match status" value="1"/>
</dbReference>
<dbReference type="Proteomes" id="UP000003175">
    <property type="component" value="Unassembled WGS sequence"/>
</dbReference>
<organism evidence="1 2">
    <name type="scientific">Selenomonas noxia F0398</name>
    <dbReference type="NCBI Taxonomy" id="702437"/>
    <lineage>
        <taxon>Bacteria</taxon>
        <taxon>Bacillati</taxon>
        <taxon>Bacillota</taxon>
        <taxon>Negativicutes</taxon>
        <taxon>Selenomonadales</taxon>
        <taxon>Selenomonadaceae</taxon>
        <taxon>Selenomonas</taxon>
    </lineage>
</organism>